<dbReference type="Pfam" id="PF13556">
    <property type="entry name" value="HTH_30"/>
    <property type="match status" value="1"/>
</dbReference>
<dbReference type="Gene3D" id="1.10.10.2840">
    <property type="entry name" value="PucR C-terminal helix-turn-helix domain"/>
    <property type="match status" value="1"/>
</dbReference>
<keyword evidence="4" id="KW-1185">Reference proteome</keyword>
<comment type="caution">
    <text evidence="3">The sequence shown here is derived from an EMBL/GenBank/DDBJ whole genome shotgun (WGS) entry which is preliminary data.</text>
</comment>
<dbReference type="InterPro" id="IPR025736">
    <property type="entry name" value="PucR_C-HTH_dom"/>
</dbReference>
<dbReference type="RefSeq" id="WP_051362993.1">
    <property type="nucleotide sequence ID" value="NZ_CBDRBK010000008.1"/>
</dbReference>
<proteinExistence type="predicted"/>
<organism evidence="3 4">
    <name type="scientific">Amycolatopsis thermoflava</name>
    <dbReference type="NCBI Taxonomy" id="84480"/>
    <lineage>
        <taxon>Bacteria</taxon>
        <taxon>Bacillati</taxon>
        <taxon>Actinomycetota</taxon>
        <taxon>Actinomycetes</taxon>
        <taxon>Pseudonocardiales</taxon>
        <taxon>Pseudonocardiaceae</taxon>
        <taxon>Amycolatopsis</taxon>
        <taxon>Amycolatopsis methanolica group</taxon>
    </lineage>
</organism>
<dbReference type="PANTHER" id="PTHR33744:SF1">
    <property type="entry name" value="DNA-BINDING TRANSCRIPTIONAL ACTIVATOR ADER"/>
    <property type="match status" value="1"/>
</dbReference>
<dbReference type="Pfam" id="PF25906">
    <property type="entry name" value="PucR-like_N"/>
    <property type="match status" value="1"/>
</dbReference>
<dbReference type="Proteomes" id="UP000274843">
    <property type="component" value="Unassembled WGS sequence"/>
</dbReference>
<dbReference type="EMBL" id="RKHY01000001">
    <property type="protein sequence ID" value="ROS43571.1"/>
    <property type="molecule type" value="Genomic_DNA"/>
</dbReference>
<protein>
    <submittedName>
        <fullName evidence="3">PucR-like helix-turn-helix protein</fullName>
    </submittedName>
</protein>
<gene>
    <name evidence="3" type="ORF">EDD35_5991</name>
</gene>
<dbReference type="InterPro" id="IPR051448">
    <property type="entry name" value="CdaR-like_regulators"/>
</dbReference>
<feature type="domain" description="PucR C-terminal helix-turn-helix" evidence="1">
    <location>
        <begin position="344"/>
        <end position="401"/>
    </location>
</feature>
<accession>A0A3N2H3V7</accession>
<dbReference type="AlphaFoldDB" id="A0A3N2H3V7"/>
<evidence type="ECO:0000259" key="2">
    <source>
        <dbReference type="Pfam" id="PF25906"/>
    </source>
</evidence>
<evidence type="ECO:0000313" key="3">
    <source>
        <dbReference type="EMBL" id="ROS43571.1"/>
    </source>
</evidence>
<reference evidence="3 4" key="1">
    <citation type="submission" date="2018-11" db="EMBL/GenBank/DDBJ databases">
        <title>Sequencing the genomes of 1000 actinobacteria strains.</title>
        <authorList>
            <person name="Klenk H.-P."/>
        </authorList>
    </citation>
    <scope>NUCLEOTIDE SEQUENCE [LARGE SCALE GENOMIC DNA]</scope>
    <source>
        <strain evidence="3 4">DSM 44348</strain>
    </source>
</reference>
<sequence length="411" mass="45220">MNDCPRSRRGSFVLVENRNAELLASGPRWVAVELRPHAGRIAAAIMQEVRRSVPAYARPLTGTFGRAFTEGVEQAVRHVIESIGNPAIKHHDWIELFREQGRREFADGRSLDALQAAARIGARVAWQYVAPVLRKAGASPQVLAHAAEIIFAYVEDLSAIALDGFHEAQSSSGGTIERRRRQLLELILSGRPAGPETLANMSKGAGWALPDKAAIVALERAEGTADFPVELLDDEVLVDLESAQPCLLTTRPKRQLFPLTGRWNGWRAAVSPTVPLADAPAAHRTARRALALLPACSADEPITWCVDRLSALWLLGEDFLAAEVARQALRPLDELGGKQRDRLGETLLAWLETRGGAPEIAKRLQVHPQTVRARLHQLRELFGDRLDDSEDRFSMHLALRAQRLAARGEPS</sequence>
<dbReference type="GeneID" id="301847263"/>
<dbReference type="InterPro" id="IPR058663">
    <property type="entry name" value="PucR-like_N"/>
</dbReference>
<evidence type="ECO:0000259" key="1">
    <source>
        <dbReference type="Pfam" id="PF13556"/>
    </source>
</evidence>
<dbReference type="PANTHER" id="PTHR33744">
    <property type="entry name" value="CARBOHYDRATE DIACID REGULATOR"/>
    <property type="match status" value="1"/>
</dbReference>
<feature type="domain" description="PucR-like N-terminal" evidence="2">
    <location>
        <begin position="27"/>
        <end position="188"/>
    </location>
</feature>
<dbReference type="InterPro" id="IPR042070">
    <property type="entry name" value="PucR_C-HTH_sf"/>
</dbReference>
<evidence type="ECO:0000313" key="4">
    <source>
        <dbReference type="Proteomes" id="UP000274843"/>
    </source>
</evidence>
<name>A0A3N2H3V7_9PSEU</name>